<dbReference type="RefSeq" id="WP_184659926.1">
    <property type="nucleotide sequence ID" value="NZ_CP031518.1"/>
</dbReference>
<dbReference type="InterPro" id="IPR051534">
    <property type="entry name" value="CBASS_pafABC_assoc_protein"/>
</dbReference>
<keyword evidence="1" id="KW-0805">Transcription regulation</keyword>
<dbReference type="PANTHER" id="PTHR34580:SF9">
    <property type="entry name" value="SLL5097 PROTEIN"/>
    <property type="match status" value="1"/>
</dbReference>
<name>A0A7W8LMJ5_9SPIR</name>
<evidence type="ECO:0000313" key="5">
    <source>
        <dbReference type="Proteomes" id="UP000518887"/>
    </source>
</evidence>
<keyword evidence="4" id="KW-0238">DNA-binding</keyword>
<comment type="caution">
    <text evidence="4">The sequence shown here is derived from an EMBL/GenBank/DDBJ whole genome shotgun (WGS) entry which is preliminary data.</text>
</comment>
<evidence type="ECO:0000256" key="1">
    <source>
        <dbReference type="ARBA" id="ARBA00023015"/>
    </source>
</evidence>
<dbReference type="Gene3D" id="1.10.10.10">
    <property type="entry name" value="Winged helix-like DNA-binding domain superfamily/Winged helix DNA-binding domain"/>
    <property type="match status" value="1"/>
</dbReference>
<dbReference type="GO" id="GO:0003677">
    <property type="term" value="F:DNA binding"/>
    <property type="evidence" value="ECO:0007669"/>
    <property type="project" value="UniProtKB-KW"/>
</dbReference>
<dbReference type="Proteomes" id="UP000518887">
    <property type="component" value="Unassembled WGS sequence"/>
</dbReference>
<evidence type="ECO:0000313" key="4">
    <source>
        <dbReference type="EMBL" id="MBB5226547.1"/>
    </source>
</evidence>
<dbReference type="PANTHER" id="PTHR34580">
    <property type="match status" value="1"/>
</dbReference>
<dbReference type="Pfam" id="PF13280">
    <property type="entry name" value="WYL"/>
    <property type="match status" value="1"/>
</dbReference>
<dbReference type="EMBL" id="JACHFQ010000006">
    <property type="protein sequence ID" value="MBB5226547.1"/>
    <property type="molecule type" value="Genomic_DNA"/>
</dbReference>
<dbReference type="InterPro" id="IPR001034">
    <property type="entry name" value="DeoR_HTH"/>
</dbReference>
<dbReference type="PROSITE" id="PS51000">
    <property type="entry name" value="HTH_DEOR_2"/>
    <property type="match status" value="1"/>
</dbReference>
<gene>
    <name evidence="4" type="ORF">HNP76_001928</name>
</gene>
<dbReference type="InterPro" id="IPR026881">
    <property type="entry name" value="WYL_dom"/>
</dbReference>
<dbReference type="AlphaFoldDB" id="A0A7W8LMJ5"/>
<dbReference type="GO" id="GO:0003700">
    <property type="term" value="F:DNA-binding transcription factor activity"/>
    <property type="evidence" value="ECO:0007669"/>
    <property type="project" value="InterPro"/>
</dbReference>
<proteinExistence type="predicted"/>
<organism evidence="4 5">
    <name type="scientific">Treponema ruminis</name>
    <dbReference type="NCBI Taxonomy" id="744515"/>
    <lineage>
        <taxon>Bacteria</taxon>
        <taxon>Pseudomonadati</taxon>
        <taxon>Spirochaetota</taxon>
        <taxon>Spirochaetia</taxon>
        <taxon>Spirochaetales</taxon>
        <taxon>Treponemataceae</taxon>
        <taxon>Treponema</taxon>
    </lineage>
</organism>
<keyword evidence="2" id="KW-0804">Transcription</keyword>
<reference evidence="4 5" key="1">
    <citation type="submission" date="2020-08" db="EMBL/GenBank/DDBJ databases">
        <title>Genomic Encyclopedia of Type Strains, Phase IV (KMG-IV): sequencing the most valuable type-strain genomes for metagenomic binning, comparative biology and taxonomic classification.</title>
        <authorList>
            <person name="Goeker M."/>
        </authorList>
    </citation>
    <scope>NUCLEOTIDE SEQUENCE [LARGE SCALE GENOMIC DNA]</scope>
    <source>
        <strain evidence="4 5">DSM 103462</strain>
    </source>
</reference>
<keyword evidence="5" id="KW-1185">Reference proteome</keyword>
<protein>
    <submittedName>
        <fullName evidence="4">Putative DNA-binding transcriptional regulator YafY</fullName>
    </submittedName>
</protein>
<accession>A0A7W8LMJ5</accession>
<sequence length="355" mass="42156">MKNQDDTRQSGKEIFRLFQLDALFQEEKYYNIEELCKRLEVSSATLNRDLRHLRDSYRAPLEFSRENGGYHYTSRLYKLASVFVPEEEMPAYSMVQKLFEMFQNTPLYRPLLNICETFESPVKSEVVDVNQMNFKNSHLEEKPWFETRIIMARRDVDFVDEQDWDIILKALKENLALEFDYETVSTNKKSFGRIIEPWQLIFDREQWYLTGNMTTKDNPDKKERRTIVIPKMKNIRLTKNHFTLPSEKEWQLSKYTVGRFGALVDTLKEPETYKFIFQGSALYFSHAPFSEDQKIEAYTGELPHKEGAILVSFSSNQPHAIMRDFFSYGADIIPLEPEDFVQSWKEKVRHMAEYL</sequence>
<dbReference type="PROSITE" id="PS52050">
    <property type="entry name" value="WYL"/>
    <property type="match status" value="1"/>
</dbReference>
<evidence type="ECO:0000256" key="2">
    <source>
        <dbReference type="ARBA" id="ARBA00023163"/>
    </source>
</evidence>
<evidence type="ECO:0000259" key="3">
    <source>
        <dbReference type="PROSITE" id="PS51000"/>
    </source>
</evidence>
<dbReference type="InterPro" id="IPR036390">
    <property type="entry name" value="WH_DNA-bd_sf"/>
</dbReference>
<dbReference type="SUPFAM" id="SSF46785">
    <property type="entry name" value="Winged helix' DNA-binding domain"/>
    <property type="match status" value="1"/>
</dbReference>
<dbReference type="InterPro" id="IPR036388">
    <property type="entry name" value="WH-like_DNA-bd_sf"/>
</dbReference>
<feature type="domain" description="HTH deoR-type" evidence="3">
    <location>
        <begin position="13"/>
        <end position="72"/>
    </location>
</feature>